<sequence length="78" mass="8398">LNYRVPVTRQEVIDILLNGLHRLEYRGYDSAGLAVDLPSVAQNGVLNGEAAMGSPIAVVRQKGKVSALVQAVKSELHM</sequence>
<dbReference type="InterPro" id="IPR017932">
    <property type="entry name" value="GATase_2_dom"/>
</dbReference>
<protein>
    <submittedName>
        <fullName evidence="2">Glutamine amidotransferase type-2 domain-containing protein</fullName>
    </submittedName>
</protein>
<reference evidence="2" key="1">
    <citation type="submission" date="2016-06" db="UniProtKB">
        <authorList>
            <consortium name="WormBaseParasite"/>
        </authorList>
    </citation>
    <scope>IDENTIFICATION</scope>
</reference>
<evidence type="ECO:0000313" key="2">
    <source>
        <dbReference type="WBParaSite" id="ECPE_0000101001-mRNA-1"/>
    </source>
</evidence>
<dbReference type="Gene3D" id="3.60.20.10">
    <property type="entry name" value="Glutamine Phosphoribosylpyrophosphate, subunit 1, domain 1"/>
    <property type="match status" value="1"/>
</dbReference>
<dbReference type="WBParaSite" id="ECPE_0000101001-mRNA-1">
    <property type="protein sequence ID" value="ECPE_0000101001-mRNA-1"/>
    <property type="gene ID" value="ECPE_0000101001"/>
</dbReference>
<proteinExistence type="predicted"/>
<evidence type="ECO:0000259" key="1">
    <source>
        <dbReference type="PROSITE" id="PS51278"/>
    </source>
</evidence>
<dbReference type="AlphaFoldDB" id="A0A183A225"/>
<feature type="domain" description="Glutamine amidotransferase type-2" evidence="1">
    <location>
        <begin position="1"/>
        <end position="78"/>
    </location>
</feature>
<dbReference type="InterPro" id="IPR029055">
    <property type="entry name" value="Ntn_hydrolases_N"/>
</dbReference>
<dbReference type="PROSITE" id="PS51278">
    <property type="entry name" value="GATASE_TYPE_2"/>
    <property type="match status" value="1"/>
</dbReference>
<organism evidence="2">
    <name type="scientific">Echinostoma caproni</name>
    <dbReference type="NCBI Taxonomy" id="27848"/>
    <lineage>
        <taxon>Eukaryota</taxon>
        <taxon>Metazoa</taxon>
        <taxon>Spiralia</taxon>
        <taxon>Lophotrochozoa</taxon>
        <taxon>Platyhelminthes</taxon>
        <taxon>Trematoda</taxon>
        <taxon>Digenea</taxon>
        <taxon>Plagiorchiida</taxon>
        <taxon>Echinostomata</taxon>
        <taxon>Echinostomatoidea</taxon>
        <taxon>Echinostomatidae</taxon>
        <taxon>Echinostoma</taxon>
    </lineage>
</organism>
<accession>A0A183A225</accession>
<dbReference type="SUPFAM" id="SSF56235">
    <property type="entry name" value="N-terminal nucleophile aminohydrolases (Ntn hydrolases)"/>
    <property type="match status" value="1"/>
</dbReference>
<name>A0A183A225_9TREM</name>